<feature type="compositionally biased region" description="Low complexity" evidence="1">
    <location>
        <begin position="19"/>
        <end position="41"/>
    </location>
</feature>
<sequence length="114" mass="12442">MPRRVNMPGADELFRSTAREAATPETSASAPAPAPEDATASRSGSGRVKHDEKMTVYVTSDELLAIEQARLRLRRALGRNVDRGRLVRAALAVALEDLEARDTDSDIAERLREA</sequence>
<accession>A0ABN2VRH5</accession>
<reference evidence="2 3" key="1">
    <citation type="journal article" date="2019" name="Int. J. Syst. Evol. Microbiol.">
        <title>The Global Catalogue of Microorganisms (GCM) 10K type strain sequencing project: providing services to taxonomists for standard genome sequencing and annotation.</title>
        <authorList>
            <consortium name="The Broad Institute Genomics Platform"/>
            <consortium name="The Broad Institute Genome Sequencing Center for Infectious Disease"/>
            <person name="Wu L."/>
            <person name="Ma J."/>
        </authorList>
    </citation>
    <scope>NUCLEOTIDE SEQUENCE [LARGE SCALE GENOMIC DNA]</scope>
    <source>
        <strain evidence="2 3">JCM 15749</strain>
    </source>
</reference>
<dbReference type="RefSeq" id="WP_344323385.1">
    <property type="nucleotide sequence ID" value="NZ_BAAAPY010000001.1"/>
</dbReference>
<comment type="caution">
    <text evidence="2">The sequence shown here is derived from an EMBL/GenBank/DDBJ whole genome shotgun (WGS) entry which is preliminary data.</text>
</comment>
<name>A0ABN2VRH5_9ACTN</name>
<gene>
    <name evidence="2" type="ORF">GCM10009821_02700</name>
</gene>
<dbReference type="EMBL" id="BAAAPY010000001">
    <property type="protein sequence ID" value="GAA2069600.1"/>
    <property type="molecule type" value="Genomic_DNA"/>
</dbReference>
<keyword evidence="3" id="KW-1185">Reference proteome</keyword>
<evidence type="ECO:0000256" key="1">
    <source>
        <dbReference type="SAM" id="MobiDB-lite"/>
    </source>
</evidence>
<dbReference type="Proteomes" id="UP001501480">
    <property type="component" value="Unassembled WGS sequence"/>
</dbReference>
<evidence type="ECO:0000313" key="2">
    <source>
        <dbReference type="EMBL" id="GAA2069600.1"/>
    </source>
</evidence>
<organism evidence="2 3">
    <name type="scientific">Aeromicrobium halocynthiae</name>
    <dbReference type="NCBI Taxonomy" id="560557"/>
    <lineage>
        <taxon>Bacteria</taxon>
        <taxon>Bacillati</taxon>
        <taxon>Actinomycetota</taxon>
        <taxon>Actinomycetes</taxon>
        <taxon>Propionibacteriales</taxon>
        <taxon>Nocardioidaceae</taxon>
        <taxon>Aeromicrobium</taxon>
    </lineage>
</organism>
<protein>
    <recommendedName>
        <fullName evidence="4">Ribbon-helix-helix protein, CopG family</fullName>
    </recommendedName>
</protein>
<evidence type="ECO:0008006" key="4">
    <source>
        <dbReference type="Google" id="ProtNLM"/>
    </source>
</evidence>
<evidence type="ECO:0000313" key="3">
    <source>
        <dbReference type="Proteomes" id="UP001501480"/>
    </source>
</evidence>
<proteinExistence type="predicted"/>
<feature type="region of interest" description="Disordered" evidence="1">
    <location>
        <begin position="1"/>
        <end position="52"/>
    </location>
</feature>